<reference evidence="2" key="1">
    <citation type="journal article" date="2014" name="Int. J. Syst. Evol. Microbiol.">
        <title>Complete genome sequence of Corynebacterium casei LMG S-19264T (=DSM 44701T), isolated from a smear-ripened cheese.</title>
        <authorList>
            <consortium name="US DOE Joint Genome Institute (JGI-PGF)"/>
            <person name="Walter F."/>
            <person name="Albersmeier A."/>
            <person name="Kalinowski J."/>
            <person name="Ruckert C."/>
        </authorList>
    </citation>
    <scope>NUCLEOTIDE SEQUENCE</scope>
    <source>
        <strain evidence="2">JCM 3091</strain>
    </source>
</reference>
<dbReference type="RefSeq" id="WP_189114534.1">
    <property type="nucleotide sequence ID" value="NZ_BMQC01000008.1"/>
</dbReference>
<keyword evidence="3" id="KW-1185">Reference proteome</keyword>
<sequence>MIADLPWWAAVTVSITLGLAVSAVATWIVVQVTAAITNWWLGARADAVELIESARRAGAGDE</sequence>
<keyword evidence="1" id="KW-0472">Membrane</keyword>
<dbReference type="EMBL" id="BMQC01000008">
    <property type="protein sequence ID" value="GGK31893.1"/>
    <property type="molecule type" value="Genomic_DNA"/>
</dbReference>
<reference evidence="2" key="2">
    <citation type="submission" date="2020-09" db="EMBL/GenBank/DDBJ databases">
        <authorList>
            <person name="Sun Q."/>
            <person name="Ohkuma M."/>
        </authorList>
    </citation>
    <scope>NUCLEOTIDE SEQUENCE</scope>
    <source>
        <strain evidence="2">JCM 3091</strain>
    </source>
</reference>
<name>A0A8J3BNH3_9ACTN</name>
<gene>
    <name evidence="2" type="ORF">GCM10010124_25820</name>
</gene>
<dbReference type="Proteomes" id="UP000662200">
    <property type="component" value="Unassembled WGS sequence"/>
</dbReference>
<feature type="transmembrane region" description="Helical" evidence="1">
    <location>
        <begin position="6"/>
        <end position="30"/>
    </location>
</feature>
<organism evidence="2 3">
    <name type="scientific">Pilimelia terevasa</name>
    <dbReference type="NCBI Taxonomy" id="53372"/>
    <lineage>
        <taxon>Bacteria</taxon>
        <taxon>Bacillati</taxon>
        <taxon>Actinomycetota</taxon>
        <taxon>Actinomycetes</taxon>
        <taxon>Micromonosporales</taxon>
        <taxon>Micromonosporaceae</taxon>
        <taxon>Pilimelia</taxon>
    </lineage>
</organism>
<keyword evidence="1" id="KW-1133">Transmembrane helix</keyword>
<evidence type="ECO:0000256" key="1">
    <source>
        <dbReference type="SAM" id="Phobius"/>
    </source>
</evidence>
<accession>A0A8J3BNH3</accession>
<protein>
    <submittedName>
        <fullName evidence="2">Uncharacterized protein</fullName>
    </submittedName>
</protein>
<proteinExistence type="predicted"/>
<comment type="caution">
    <text evidence="2">The sequence shown here is derived from an EMBL/GenBank/DDBJ whole genome shotgun (WGS) entry which is preliminary data.</text>
</comment>
<dbReference type="AlphaFoldDB" id="A0A8J3BNH3"/>
<keyword evidence="1" id="KW-0812">Transmembrane</keyword>
<evidence type="ECO:0000313" key="2">
    <source>
        <dbReference type="EMBL" id="GGK31893.1"/>
    </source>
</evidence>
<evidence type="ECO:0000313" key="3">
    <source>
        <dbReference type="Proteomes" id="UP000662200"/>
    </source>
</evidence>